<dbReference type="RefSeq" id="WP_054278223.1">
    <property type="nucleotide sequence ID" value="NZ_LHQM01000006.1"/>
</dbReference>
<dbReference type="EMBL" id="LHQM01000006">
    <property type="protein sequence ID" value="KPJ22974.1"/>
    <property type="molecule type" value="Genomic_DNA"/>
</dbReference>
<evidence type="ECO:0000313" key="2">
    <source>
        <dbReference type="Proteomes" id="UP000049578"/>
    </source>
</evidence>
<dbReference type="Proteomes" id="UP000049578">
    <property type="component" value="Unassembled WGS sequence"/>
</dbReference>
<keyword evidence="2" id="KW-1185">Reference proteome</keyword>
<name>A0A0P6ST73_9STRE</name>
<dbReference type="Gene3D" id="3.30.1490.390">
    <property type="match status" value="1"/>
</dbReference>
<dbReference type="STRING" id="119224.AKK44_01600"/>
<accession>A0A0P6ST73</accession>
<sequence>MLTVHYYLTKEAEQTAVYKTVDAFMTAQLKEVPDLQDNYLVSRVILDGKELTHLAGQRISQVFAYLSKS</sequence>
<gene>
    <name evidence="1" type="ORF">AKK44_01600</name>
</gene>
<reference evidence="1 2" key="1">
    <citation type="submission" date="2015-08" db="EMBL/GenBank/DDBJ databases">
        <title>Genome sequence of Streptococcus phocae subsp. phocae ATCC 51973T isolated from liver specimen obtained from seal.</title>
        <authorList>
            <person name="Avendano-Herrera R."/>
        </authorList>
    </citation>
    <scope>NUCLEOTIDE SEQUENCE [LARGE SCALE GENOMIC DNA]</scope>
    <source>
        <strain evidence="1 2">ATCC 51973</strain>
    </source>
</reference>
<comment type="caution">
    <text evidence="1">The sequence shown here is derived from an EMBL/GenBank/DDBJ whole genome shotgun (WGS) entry which is preliminary data.</text>
</comment>
<evidence type="ECO:0000313" key="1">
    <source>
        <dbReference type="EMBL" id="KPJ22974.1"/>
    </source>
</evidence>
<dbReference type="AlphaFoldDB" id="A0A0P6ST73"/>
<organism evidence="1 2">
    <name type="scientific">Streptococcus phocae</name>
    <dbReference type="NCBI Taxonomy" id="119224"/>
    <lineage>
        <taxon>Bacteria</taxon>
        <taxon>Bacillati</taxon>
        <taxon>Bacillota</taxon>
        <taxon>Bacilli</taxon>
        <taxon>Lactobacillales</taxon>
        <taxon>Streptococcaceae</taxon>
        <taxon>Streptococcus</taxon>
    </lineage>
</organism>
<proteinExistence type="predicted"/>
<dbReference type="PATRIC" id="fig|119224.3.peg.1489"/>
<protein>
    <submittedName>
        <fullName evidence="1">Uncharacterized protein</fullName>
    </submittedName>
</protein>